<feature type="transmembrane region" description="Helical" evidence="1">
    <location>
        <begin position="75"/>
        <end position="98"/>
    </location>
</feature>
<keyword evidence="1" id="KW-0812">Transmembrane</keyword>
<sequence>MILSLMIELFRGYSYGPLDLKHIKPSSHSQRSIEQVYETIPSELSFPLMVSSLKQSICTKGFECTCKFRGFFKSLLLWICLMIHGFIHVLMVCNNGYFSRLF</sequence>
<dbReference type="EMBL" id="GISG01087102">
    <property type="protein sequence ID" value="MBA4633491.1"/>
    <property type="molecule type" value="Transcribed_RNA"/>
</dbReference>
<dbReference type="EMBL" id="GISG01087101">
    <property type="protein sequence ID" value="MBA4633490.1"/>
    <property type="molecule type" value="Transcribed_RNA"/>
</dbReference>
<evidence type="ECO:0000313" key="2">
    <source>
        <dbReference type="EMBL" id="MBA4633490.1"/>
    </source>
</evidence>
<dbReference type="AlphaFoldDB" id="A0A7C8Z4Q9"/>
<dbReference type="EMBL" id="GISG01087103">
    <property type="protein sequence ID" value="MBA4633492.1"/>
    <property type="molecule type" value="Transcribed_RNA"/>
</dbReference>
<protein>
    <submittedName>
        <fullName evidence="2">Uncharacterized protein</fullName>
    </submittedName>
</protein>
<reference evidence="2" key="2">
    <citation type="submission" date="2020-07" db="EMBL/GenBank/DDBJ databases">
        <authorList>
            <person name="Vera ALvarez R."/>
            <person name="Arias-Moreno D.M."/>
            <person name="Jimenez-Jacinto V."/>
            <person name="Jimenez-Bremont J.F."/>
            <person name="Swaminathan K."/>
            <person name="Moose S.P."/>
            <person name="Guerrero-Gonzalez M.L."/>
            <person name="Marino-Ramirez L."/>
            <person name="Landsman D."/>
            <person name="Rodriguez-Kessler M."/>
            <person name="Delgado-Sanchez P."/>
        </authorList>
    </citation>
    <scope>NUCLEOTIDE SEQUENCE</scope>
    <source>
        <tissue evidence="2">Cladode</tissue>
    </source>
</reference>
<keyword evidence="1" id="KW-1133">Transmembrane helix</keyword>
<accession>A0A7C8Z4Q9</accession>
<reference evidence="2" key="1">
    <citation type="journal article" date="2013" name="J. Plant Res.">
        <title>Effect of fungi and light on seed germination of three Opuntia species from semiarid lands of central Mexico.</title>
        <authorList>
            <person name="Delgado-Sanchez P."/>
            <person name="Jimenez-Bremont J.F."/>
            <person name="Guerrero-Gonzalez Mde L."/>
            <person name="Flores J."/>
        </authorList>
    </citation>
    <scope>NUCLEOTIDE SEQUENCE</scope>
    <source>
        <tissue evidence="2">Cladode</tissue>
    </source>
</reference>
<evidence type="ECO:0000256" key="1">
    <source>
        <dbReference type="SAM" id="Phobius"/>
    </source>
</evidence>
<organism evidence="2">
    <name type="scientific">Opuntia streptacantha</name>
    <name type="common">Prickly pear cactus</name>
    <name type="synonym">Opuntia cardona</name>
    <dbReference type="NCBI Taxonomy" id="393608"/>
    <lineage>
        <taxon>Eukaryota</taxon>
        <taxon>Viridiplantae</taxon>
        <taxon>Streptophyta</taxon>
        <taxon>Embryophyta</taxon>
        <taxon>Tracheophyta</taxon>
        <taxon>Spermatophyta</taxon>
        <taxon>Magnoliopsida</taxon>
        <taxon>eudicotyledons</taxon>
        <taxon>Gunneridae</taxon>
        <taxon>Pentapetalae</taxon>
        <taxon>Caryophyllales</taxon>
        <taxon>Cactineae</taxon>
        <taxon>Cactaceae</taxon>
        <taxon>Opuntioideae</taxon>
        <taxon>Opuntia</taxon>
    </lineage>
</organism>
<keyword evidence="1" id="KW-0472">Membrane</keyword>
<name>A0A7C8Z4Q9_OPUST</name>
<proteinExistence type="predicted"/>